<evidence type="ECO:0000313" key="2">
    <source>
        <dbReference type="Proteomes" id="UP000238356"/>
    </source>
</evidence>
<dbReference type="GO" id="GO:0016829">
    <property type="term" value="F:lyase activity"/>
    <property type="evidence" value="ECO:0007669"/>
    <property type="project" value="InterPro"/>
</dbReference>
<protein>
    <submittedName>
        <fullName evidence="1">Acetoacetate decarboxylase</fullName>
    </submittedName>
</protein>
<evidence type="ECO:0000313" key="1">
    <source>
        <dbReference type="EMBL" id="PPJ33262.1"/>
    </source>
</evidence>
<reference evidence="1 2" key="1">
    <citation type="submission" date="2018-02" db="EMBL/GenBank/DDBJ databases">
        <title>8 Nocardia nova and 1 Nocardia cyriacigeorgica strain used for evolution to TMP-SMX.</title>
        <authorList>
            <person name="Mehta H."/>
            <person name="Weng J."/>
            <person name="Shamoo Y."/>
        </authorList>
    </citation>
    <scope>NUCLEOTIDE SEQUENCE [LARGE SCALE GENOMIC DNA]</scope>
    <source>
        <strain evidence="1 2">BAA2227</strain>
    </source>
</reference>
<organism evidence="1 2">
    <name type="scientific">Nocardia nova</name>
    <dbReference type="NCBI Taxonomy" id="37330"/>
    <lineage>
        <taxon>Bacteria</taxon>
        <taxon>Bacillati</taxon>
        <taxon>Actinomycetota</taxon>
        <taxon>Actinomycetes</taxon>
        <taxon>Mycobacteriales</taxon>
        <taxon>Nocardiaceae</taxon>
        <taxon>Nocardia</taxon>
    </lineage>
</organism>
<dbReference type="AlphaFoldDB" id="A0A2S6AFQ3"/>
<gene>
    <name evidence="1" type="ORF">C5F51_03105</name>
</gene>
<dbReference type="InterPro" id="IPR010451">
    <property type="entry name" value="Acetoacetate_decarboxylase"/>
</dbReference>
<dbReference type="RefSeq" id="WP_030516450.1">
    <property type="nucleotide sequence ID" value="NZ_JADLQW010000001.1"/>
</dbReference>
<proteinExistence type="predicted"/>
<dbReference type="Proteomes" id="UP000238356">
    <property type="component" value="Unassembled WGS sequence"/>
</dbReference>
<dbReference type="InterPro" id="IPR023375">
    <property type="entry name" value="ADC_dom_sf"/>
</dbReference>
<dbReference type="GeneID" id="66718465"/>
<dbReference type="Pfam" id="PF06314">
    <property type="entry name" value="ADC"/>
    <property type="match status" value="1"/>
</dbReference>
<dbReference type="EMBL" id="PSZD01000001">
    <property type="protein sequence ID" value="PPJ33262.1"/>
    <property type="molecule type" value="Genomic_DNA"/>
</dbReference>
<keyword evidence="2" id="KW-1185">Reference proteome</keyword>
<dbReference type="Gene3D" id="2.40.400.10">
    <property type="entry name" value="Acetoacetate decarboxylase-like"/>
    <property type="match status" value="1"/>
</dbReference>
<accession>A0A2S6AFQ3</accession>
<comment type="caution">
    <text evidence="1">The sequence shown here is derived from an EMBL/GenBank/DDBJ whole genome shotgun (WGS) entry which is preliminary data.</text>
</comment>
<name>A0A2S6AFQ3_9NOCA</name>
<dbReference type="SUPFAM" id="SSF160104">
    <property type="entry name" value="Acetoacetate decarboxylase-like"/>
    <property type="match status" value="1"/>
</dbReference>
<sequence length="228" mass="24769">MTAVHSVLGEKVRMPVEIRDADACAATFLVDAAAAREIVAPTGLEPLTVAGRGVCSLVFVRYVDGDLGPYHEFGLTLMVRGRDKDLGVYIPWLPVNQTFTCAAGREIWGFPKEIADIRITPVRRGKRCEVRIDDRLVVAMEVAGGVPSPGGMGGASIAAYTHMDGVLRRTPWVMNPSQVRMGLGGTRIELGDHPVAEQMRALGLPKRALFSSRIGLLRMTFEDAVEVR</sequence>